<name>A0A075WRH0_9BACT</name>
<evidence type="ECO:0000313" key="24">
    <source>
        <dbReference type="Proteomes" id="UP000028481"/>
    </source>
</evidence>
<dbReference type="NCBIfam" id="NF002211">
    <property type="entry name" value="PRK01103.1"/>
    <property type="match status" value="1"/>
</dbReference>
<dbReference type="PROSITE" id="PS51066">
    <property type="entry name" value="ZF_FPG_2"/>
    <property type="match status" value="1"/>
</dbReference>
<dbReference type="InterPro" id="IPR010979">
    <property type="entry name" value="Ribosomal_uS13-like_H2TH"/>
</dbReference>
<dbReference type="STRING" id="289377.HL41_00705"/>
<dbReference type="PANTHER" id="PTHR22993">
    <property type="entry name" value="FORMAMIDOPYRIMIDINE-DNA GLYCOSYLASE"/>
    <property type="match status" value="1"/>
</dbReference>
<dbReference type="Pfam" id="PF01149">
    <property type="entry name" value="Fapy_DNA_glyco"/>
    <property type="match status" value="1"/>
</dbReference>
<evidence type="ECO:0000256" key="20">
    <source>
        <dbReference type="PROSITE-ProRule" id="PRU00391"/>
    </source>
</evidence>
<evidence type="ECO:0000256" key="8">
    <source>
        <dbReference type="ARBA" id="ARBA00022723"/>
    </source>
</evidence>
<dbReference type="PaxDb" id="289377-HL41_00705"/>
<comment type="cofactor">
    <cofactor evidence="2">
        <name>Zn(2+)</name>
        <dbReference type="ChEBI" id="CHEBI:29105"/>
    </cofactor>
</comment>
<dbReference type="GO" id="GO:0008270">
    <property type="term" value="F:zinc ion binding"/>
    <property type="evidence" value="ECO:0007669"/>
    <property type="project" value="UniProtKB-KW"/>
</dbReference>
<proteinExistence type="inferred from homology"/>
<keyword evidence="11" id="KW-0378">Hydrolase</keyword>
<evidence type="ECO:0000256" key="11">
    <source>
        <dbReference type="ARBA" id="ARBA00022801"/>
    </source>
</evidence>
<dbReference type="SUPFAM" id="SSF81624">
    <property type="entry name" value="N-terminal domain of MutM-like DNA repair proteins"/>
    <property type="match status" value="1"/>
</dbReference>
<keyword evidence="13" id="KW-0238">DNA-binding</keyword>
<evidence type="ECO:0000256" key="14">
    <source>
        <dbReference type="ARBA" id="ARBA00023204"/>
    </source>
</evidence>
<dbReference type="InterPro" id="IPR035937">
    <property type="entry name" value="FPG_N"/>
</dbReference>
<keyword evidence="8" id="KW-0479">Metal-binding</keyword>
<evidence type="ECO:0000256" key="10">
    <source>
        <dbReference type="ARBA" id="ARBA00022771"/>
    </source>
</evidence>
<keyword evidence="24" id="KW-1185">Reference proteome</keyword>
<evidence type="ECO:0000256" key="19">
    <source>
        <dbReference type="ARBA" id="ARBA00044632"/>
    </source>
</evidence>
<evidence type="ECO:0000256" key="18">
    <source>
        <dbReference type="ARBA" id="ARBA00030638"/>
    </source>
</evidence>
<dbReference type="SMART" id="SM00898">
    <property type="entry name" value="Fapy_DNA_glyco"/>
    <property type="match status" value="1"/>
</dbReference>
<dbReference type="PANTHER" id="PTHR22993:SF9">
    <property type="entry name" value="FORMAMIDOPYRIMIDINE-DNA GLYCOSYLASE"/>
    <property type="match status" value="1"/>
</dbReference>
<dbReference type="OrthoDB" id="9800855at2"/>
<evidence type="ECO:0000256" key="3">
    <source>
        <dbReference type="ARBA" id="ARBA00009409"/>
    </source>
</evidence>
<dbReference type="EC" id="3.2.2.23" evidence="5"/>
<dbReference type="PROSITE" id="PS01242">
    <property type="entry name" value="ZF_FPG_1"/>
    <property type="match status" value="1"/>
</dbReference>
<keyword evidence="10 20" id="KW-0863">Zinc-finger</keyword>
<dbReference type="EC" id="4.2.99.18" evidence="6"/>
<keyword evidence="15" id="KW-0456">Lyase</keyword>
<evidence type="ECO:0000256" key="7">
    <source>
        <dbReference type="ARBA" id="ARBA00016240"/>
    </source>
</evidence>
<comment type="subunit">
    <text evidence="4">Monomer.</text>
</comment>
<dbReference type="Gene3D" id="3.20.190.10">
    <property type="entry name" value="MutM-like, N-terminal"/>
    <property type="match status" value="1"/>
</dbReference>
<dbReference type="GO" id="GO:0140078">
    <property type="term" value="F:class I DNA-(apurinic or apyrimidinic site) endonuclease activity"/>
    <property type="evidence" value="ECO:0007669"/>
    <property type="project" value="UniProtKB-EC"/>
</dbReference>
<dbReference type="HOGENOM" id="CLU_038423_1_2_0"/>
<evidence type="ECO:0000256" key="16">
    <source>
        <dbReference type="ARBA" id="ARBA00023268"/>
    </source>
</evidence>
<evidence type="ECO:0000256" key="9">
    <source>
        <dbReference type="ARBA" id="ARBA00022763"/>
    </source>
</evidence>
<evidence type="ECO:0000259" key="21">
    <source>
        <dbReference type="PROSITE" id="PS51066"/>
    </source>
</evidence>
<dbReference type="GO" id="GO:0034039">
    <property type="term" value="F:8-oxo-7,8-dihydroguanine DNA N-glycosylase activity"/>
    <property type="evidence" value="ECO:0007669"/>
    <property type="project" value="TreeGrafter"/>
</dbReference>
<comment type="catalytic activity">
    <reaction evidence="1">
        <text>Hydrolysis of DNA containing ring-opened 7-methylguanine residues, releasing 2,6-diamino-4-hydroxy-5-(N-methyl)formamidopyrimidine.</text>
        <dbReference type="EC" id="3.2.2.23"/>
    </reaction>
</comment>
<organism evidence="23 24">
    <name type="scientific">Thermodesulfobacterium commune DSM 2178</name>
    <dbReference type="NCBI Taxonomy" id="289377"/>
    <lineage>
        <taxon>Bacteria</taxon>
        <taxon>Pseudomonadati</taxon>
        <taxon>Thermodesulfobacteriota</taxon>
        <taxon>Thermodesulfobacteria</taxon>
        <taxon>Thermodesulfobacteriales</taxon>
        <taxon>Thermodesulfobacteriaceae</taxon>
        <taxon>Thermodesulfobacterium</taxon>
    </lineage>
</organism>
<dbReference type="Pfam" id="PF06831">
    <property type="entry name" value="H2TH"/>
    <property type="match status" value="1"/>
</dbReference>
<accession>A0A075WRH0</accession>
<dbReference type="InterPro" id="IPR010663">
    <property type="entry name" value="Znf_FPG/IleRS"/>
</dbReference>
<feature type="domain" description="FPG-type" evidence="21">
    <location>
        <begin position="235"/>
        <end position="269"/>
    </location>
</feature>
<protein>
    <recommendedName>
        <fullName evidence="7">Formamidopyrimidine-DNA glycosylase</fullName>
        <ecNumber evidence="5">3.2.2.23</ecNumber>
        <ecNumber evidence="6">4.2.99.18</ecNumber>
    </recommendedName>
    <alternativeName>
        <fullName evidence="18">DNA-(apurinic or apyrimidinic site) lyase MutM</fullName>
    </alternativeName>
</protein>
<evidence type="ECO:0000256" key="15">
    <source>
        <dbReference type="ARBA" id="ARBA00023239"/>
    </source>
</evidence>
<dbReference type="Proteomes" id="UP000028481">
    <property type="component" value="Chromosome"/>
</dbReference>
<dbReference type="EMBL" id="CP008796">
    <property type="protein sequence ID" value="AIH03466.1"/>
    <property type="molecule type" value="Genomic_DNA"/>
</dbReference>
<reference evidence="23 24" key="1">
    <citation type="journal article" date="2015" name="Genome Announc.">
        <title>Genome Sequence of a Sulfate-Reducing Thermophilic Bacterium, Thermodesulfobacterium commune DSM 2178T (Phylum Thermodesulfobacteria).</title>
        <authorList>
            <person name="Bhatnagar S."/>
            <person name="Badger J.H."/>
            <person name="Madupu R."/>
            <person name="Khouri H.M."/>
            <person name="O'Connor E.M."/>
            <person name="Robb F.T."/>
            <person name="Ward N.L."/>
            <person name="Eisen J.A."/>
        </authorList>
    </citation>
    <scope>NUCLEOTIDE SEQUENCE [LARGE SCALE GENOMIC DNA]</scope>
    <source>
        <strain evidence="23 24">DSM 2178</strain>
    </source>
</reference>
<evidence type="ECO:0000256" key="12">
    <source>
        <dbReference type="ARBA" id="ARBA00022833"/>
    </source>
</evidence>
<sequence>MPELPEVETIRHQLKTKLLLQKLVKIEILDPRFTKKISFKGALSIEGEKLLDIKRKGKYLLFIFEKKGLLWHFGLTGGLILLNHCLIQPPHKFLRLLLRFENEILGYFDIRKFGKIKTFDLPHFPEEIEKLGEDALEIKQEKFSSILKRSSKPIKSLLLDQTKIAGLGNIYVDEALFRAGIHPLRKASSLSDEEVAKLYHTIKMLLKKAIELRGSSIKDYLDAFGQKGKFQEEHLVYGKKGQKCRFCGQPLQYLKLNQRGTTFCQTCQS</sequence>
<evidence type="ECO:0000313" key="23">
    <source>
        <dbReference type="EMBL" id="AIH03466.1"/>
    </source>
</evidence>
<dbReference type="AlphaFoldDB" id="A0A075WRH0"/>
<evidence type="ECO:0000256" key="13">
    <source>
        <dbReference type="ARBA" id="ARBA00023125"/>
    </source>
</evidence>
<dbReference type="RefSeq" id="WP_038063202.1">
    <property type="nucleotide sequence ID" value="NZ_CP008796.1"/>
</dbReference>
<keyword evidence="17" id="KW-0326">Glycosidase</keyword>
<feature type="domain" description="Formamidopyrimidine-DNA glycosylase catalytic" evidence="22">
    <location>
        <begin position="2"/>
        <end position="114"/>
    </location>
</feature>
<dbReference type="FunFam" id="1.10.8.50:FF:000003">
    <property type="entry name" value="Formamidopyrimidine-DNA glycosylase"/>
    <property type="match status" value="1"/>
</dbReference>
<dbReference type="GO" id="GO:0003684">
    <property type="term" value="F:damaged DNA binding"/>
    <property type="evidence" value="ECO:0007669"/>
    <property type="project" value="InterPro"/>
</dbReference>
<evidence type="ECO:0000256" key="2">
    <source>
        <dbReference type="ARBA" id="ARBA00001947"/>
    </source>
</evidence>
<evidence type="ECO:0000256" key="1">
    <source>
        <dbReference type="ARBA" id="ARBA00001668"/>
    </source>
</evidence>
<evidence type="ECO:0000256" key="5">
    <source>
        <dbReference type="ARBA" id="ARBA00012024"/>
    </source>
</evidence>
<dbReference type="SUPFAM" id="SSF46946">
    <property type="entry name" value="S13-like H2TH domain"/>
    <property type="match status" value="1"/>
</dbReference>
<dbReference type="PROSITE" id="PS51068">
    <property type="entry name" value="FPG_CAT"/>
    <property type="match status" value="1"/>
</dbReference>
<dbReference type="eggNOG" id="COG0266">
    <property type="taxonomic scope" value="Bacteria"/>
</dbReference>
<evidence type="ECO:0000256" key="6">
    <source>
        <dbReference type="ARBA" id="ARBA00012720"/>
    </source>
</evidence>
<dbReference type="InterPro" id="IPR000214">
    <property type="entry name" value="Znf_DNA_glyclase/AP_lyase"/>
</dbReference>
<gene>
    <name evidence="23" type="ORF">HL41_00705</name>
</gene>
<dbReference type="InterPro" id="IPR012319">
    <property type="entry name" value="FPG_cat"/>
</dbReference>
<keyword evidence="14" id="KW-0234">DNA repair</keyword>
<dbReference type="GO" id="GO:0006284">
    <property type="term" value="P:base-excision repair"/>
    <property type="evidence" value="ECO:0007669"/>
    <property type="project" value="InterPro"/>
</dbReference>
<dbReference type="SMART" id="SM01232">
    <property type="entry name" value="H2TH"/>
    <property type="match status" value="1"/>
</dbReference>
<dbReference type="Pfam" id="PF06827">
    <property type="entry name" value="zf-FPG_IleRS"/>
    <property type="match status" value="1"/>
</dbReference>
<dbReference type="InterPro" id="IPR015887">
    <property type="entry name" value="DNA_glyclase_Znf_dom_DNA_BS"/>
</dbReference>
<dbReference type="SUPFAM" id="SSF57716">
    <property type="entry name" value="Glucocorticoid receptor-like (DNA-binding domain)"/>
    <property type="match status" value="1"/>
</dbReference>
<evidence type="ECO:0000256" key="4">
    <source>
        <dbReference type="ARBA" id="ARBA00011245"/>
    </source>
</evidence>
<evidence type="ECO:0000259" key="22">
    <source>
        <dbReference type="PROSITE" id="PS51068"/>
    </source>
</evidence>
<dbReference type="InterPro" id="IPR015886">
    <property type="entry name" value="H2TH_FPG"/>
</dbReference>
<keyword evidence="16" id="KW-0511">Multifunctional enzyme</keyword>
<dbReference type="Gene3D" id="1.10.8.50">
    <property type="match status" value="1"/>
</dbReference>
<keyword evidence="12" id="KW-0862">Zinc</keyword>
<comment type="similarity">
    <text evidence="3">Belongs to the FPG family.</text>
</comment>
<dbReference type="NCBIfam" id="TIGR00577">
    <property type="entry name" value="fpg"/>
    <property type="match status" value="1"/>
</dbReference>
<dbReference type="KEGG" id="tcm:HL41_00705"/>
<dbReference type="InterPro" id="IPR020629">
    <property type="entry name" value="FPG_Glyclase"/>
</dbReference>
<comment type="catalytic activity">
    <reaction evidence="19">
        <text>2'-deoxyribonucleotide-(2'-deoxyribose 5'-phosphate)-2'-deoxyribonucleotide-DNA = a 3'-end 2'-deoxyribonucleotide-(2,3-dehydro-2,3-deoxyribose 5'-phosphate)-DNA + a 5'-end 5'-phospho-2'-deoxyribonucleoside-DNA + H(+)</text>
        <dbReference type="Rhea" id="RHEA:66592"/>
        <dbReference type="Rhea" id="RHEA-COMP:13180"/>
        <dbReference type="Rhea" id="RHEA-COMP:16897"/>
        <dbReference type="Rhea" id="RHEA-COMP:17067"/>
        <dbReference type="ChEBI" id="CHEBI:15378"/>
        <dbReference type="ChEBI" id="CHEBI:136412"/>
        <dbReference type="ChEBI" id="CHEBI:157695"/>
        <dbReference type="ChEBI" id="CHEBI:167181"/>
        <dbReference type="EC" id="4.2.99.18"/>
    </reaction>
</comment>
<evidence type="ECO:0000256" key="17">
    <source>
        <dbReference type="ARBA" id="ARBA00023295"/>
    </source>
</evidence>
<keyword evidence="9" id="KW-0227">DNA damage</keyword>